<keyword evidence="10" id="KW-0378">Hydrolase</keyword>
<dbReference type="Proteomes" id="UP000000536">
    <property type="component" value="Chromosome"/>
</dbReference>
<keyword evidence="11" id="KW-0464">Manganese</keyword>
<comment type="cofactor">
    <cofactor evidence="1">
        <name>Mn(2+)</name>
        <dbReference type="ChEBI" id="CHEBI:29035"/>
    </cofactor>
</comment>
<evidence type="ECO:0000313" key="15">
    <source>
        <dbReference type="Proteomes" id="UP000000536"/>
    </source>
</evidence>
<dbReference type="InParanoid" id="Q5JG27"/>
<comment type="cofactor">
    <cofactor evidence="2">
        <name>Zn(2+)</name>
        <dbReference type="ChEBI" id="CHEBI:29105"/>
    </cofactor>
</comment>
<proteinExistence type="inferred from homology"/>
<dbReference type="GO" id="GO:0030688">
    <property type="term" value="C:preribosome, small subunit precursor"/>
    <property type="evidence" value="ECO:0000318"/>
    <property type="project" value="GO_Central"/>
</dbReference>
<dbReference type="SUPFAM" id="SSF88723">
    <property type="entry name" value="PIN domain-like"/>
    <property type="match status" value="1"/>
</dbReference>
<evidence type="ECO:0000256" key="11">
    <source>
        <dbReference type="ARBA" id="ARBA00023211"/>
    </source>
</evidence>
<evidence type="ECO:0000259" key="13">
    <source>
        <dbReference type="SMART" id="SM00670"/>
    </source>
</evidence>
<dbReference type="FunFam" id="2.20.28.10:FF:000024">
    <property type="entry name" value="rRNA maturation endonuclease Nob1"/>
    <property type="match status" value="1"/>
</dbReference>
<dbReference type="KEGG" id="tko:TK0337"/>
<dbReference type="FunFam" id="3.40.50.1010:FF:000020">
    <property type="entry name" value="20S-pre-rRNA D-site endonuclease NOB1"/>
    <property type="match status" value="1"/>
</dbReference>
<keyword evidence="9" id="KW-0255">Endonuclease</keyword>
<evidence type="ECO:0000256" key="5">
    <source>
        <dbReference type="ARBA" id="ARBA00022517"/>
    </source>
</evidence>
<organism evidence="14 15">
    <name type="scientific">Thermococcus kodakarensis (strain ATCC BAA-918 / JCM 12380 / KOD1)</name>
    <name type="common">Pyrococcus kodakaraensis (strain KOD1)</name>
    <dbReference type="NCBI Taxonomy" id="69014"/>
    <lineage>
        <taxon>Archaea</taxon>
        <taxon>Methanobacteriati</taxon>
        <taxon>Methanobacteriota</taxon>
        <taxon>Thermococci</taxon>
        <taxon>Thermococcales</taxon>
        <taxon>Thermococcaceae</taxon>
        <taxon>Thermococcus</taxon>
    </lineage>
</organism>
<evidence type="ECO:0000256" key="7">
    <source>
        <dbReference type="ARBA" id="ARBA00022722"/>
    </source>
</evidence>
<dbReference type="NCBIfam" id="NF009146">
    <property type="entry name" value="PRK12496.1-3"/>
    <property type="match status" value="1"/>
</dbReference>
<dbReference type="EnsemblBacteria" id="BAD84526">
    <property type="protein sequence ID" value="BAD84526"/>
    <property type="gene ID" value="TK0337"/>
</dbReference>
<dbReference type="Gene3D" id="3.40.50.1010">
    <property type="entry name" value="5'-nuclease"/>
    <property type="match status" value="1"/>
</dbReference>
<dbReference type="FunCoup" id="Q5JG27">
    <property type="interactions" value="4"/>
</dbReference>
<protein>
    <recommendedName>
        <fullName evidence="4">Endoribonuclease Nob1</fullName>
    </recommendedName>
</protein>
<keyword evidence="6" id="KW-1277">Toxin-antitoxin system</keyword>
<evidence type="ECO:0000256" key="3">
    <source>
        <dbReference type="ARBA" id="ARBA00005858"/>
    </source>
</evidence>
<reference evidence="14 15" key="1">
    <citation type="journal article" date="2005" name="Genome Res.">
        <title>Complete genome sequence of the hyperthermophilic archaeon Thermococcus kodakaraensis KOD1 and comparison with Pyrococcus genomes.</title>
        <authorList>
            <person name="Fukui T."/>
            <person name="Atomi H."/>
            <person name="Kanai T."/>
            <person name="Matsumi R."/>
            <person name="Fujiwara S."/>
            <person name="Imanaka T."/>
        </authorList>
    </citation>
    <scope>NUCLEOTIDE SEQUENCE [LARGE SCALE GENOMIC DNA]</scope>
    <source>
        <strain evidence="15">ATCC BAA-918 / JCM 12380 / KOD1</strain>
    </source>
</reference>
<dbReference type="PANTHER" id="PTHR12814:SF2">
    <property type="entry name" value="RNA-BINDING PROTEIN NOB1"/>
    <property type="match status" value="1"/>
</dbReference>
<dbReference type="GO" id="GO:0046872">
    <property type="term" value="F:metal ion binding"/>
    <property type="evidence" value="ECO:0007669"/>
    <property type="project" value="UniProtKB-KW"/>
</dbReference>
<name>Q5JG27_THEKO</name>
<evidence type="ECO:0000256" key="1">
    <source>
        <dbReference type="ARBA" id="ARBA00001936"/>
    </source>
</evidence>
<dbReference type="InterPro" id="IPR002716">
    <property type="entry name" value="PIN_dom"/>
</dbReference>
<keyword evidence="8" id="KW-0479">Metal-binding</keyword>
<evidence type="ECO:0000256" key="2">
    <source>
        <dbReference type="ARBA" id="ARBA00001947"/>
    </source>
</evidence>
<evidence type="ECO:0000256" key="10">
    <source>
        <dbReference type="ARBA" id="ARBA00022801"/>
    </source>
</evidence>
<dbReference type="GO" id="GO:0004521">
    <property type="term" value="F:RNA endonuclease activity"/>
    <property type="evidence" value="ECO:0000318"/>
    <property type="project" value="GO_Central"/>
</dbReference>
<feature type="domain" description="PIN" evidence="13">
    <location>
        <begin position="9"/>
        <end position="107"/>
    </location>
</feature>
<dbReference type="InterPro" id="IPR029060">
    <property type="entry name" value="PIN-like_dom_sf"/>
</dbReference>
<dbReference type="AlphaFoldDB" id="Q5JG27"/>
<evidence type="ECO:0000313" key="14">
    <source>
        <dbReference type="EMBL" id="BAD84526.1"/>
    </source>
</evidence>
<dbReference type="RefSeq" id="WP_011249292.1">
    <property type="nucleotide sequence ID" value="NC_006624.1"/>
</dbReference>
<dbReference type="GO" id="GO:0030490">
    <property type="term" value="P:maturation of SSU-rRNA"/>
    <property type="evidence" value="ECO:0000318"/>
    <property type="project" value="GO_Central"/>
</dbReference>
<evidence type="ECO:0000256" key="12">
    <source>
        <dbReference type="ARBA" id="ARBA00045770"/>
    </source>
</evidence>
<sequence length="178" mass="19992">MDDEKEGRKKAVIDSAFFIQGADVEGLTTPGVVEEVKDPESRLFLEGLISAGKVKVVLPSRESIEAVREAAKKTGELGELSEADIEVLALAYEVDGVLLTDDYNLQNIARTLRIEFRTLKRGIKKVIRWNYVCIGCGKKFEEMPPGEVCPDCGSPVRLIPKRKRKRRPQRRRYGRTSS</sequence>
<dbReference type="EMBL" id="AP006878">
    <property type="protein sequence ID" value="BAD84526.1"/>
    <property type="molecule type" value="Genomic_DNA"/>
</dbReference>
<keyword evidence="15" id="KW-1185">Reference proteome</keyword>
<accession>Q5JG27</accession>
<dbReference type="PATRIC" id="fig|69014.16.peg.334"/>
<keyword evidence="5" id="KW-0690">Ribosome biogenesis</keyword>
<evidence type="ECO:0000256" key="4">
    <source>
        <dbReference type="ARBA" id="ARBA00021078"/>
    </source>
</evidence>
<dbReference type="Pfam" id="PF17146">
    <property type="entry name" value="PIN_6"/>
    <property type="match status" value="1"/>
</dbReference>
<comment type="similarity">
    <text evidence="3">Belongs to the NOB1 family.</text>
</comment>
<dbReference type="PANTHER" id="PTHR12814">
    <property type="entry name" value="RNA-BINDING PROTEIN NOB1"/>
    <property type="match status" value="1"/>
</dbReference>
<evidence type="ECO:0000256" key="6">
    <source>
        <dbReference type="ARBA" id="ARBA00022649"/>
    </source>
</evidence>
<gene>
    <name evidence="14" type="ordered locus">TK0337</name>
</gene>
<dbReference type="Gene3D" id="2.20.28.10">
    <property type="match status" value="1"/>
</dbReference>
<dbReference type="HOGENOM" id="CLU_109674_1_0_2"/>
<evidence type="ECO:0000256" key="9">
    <source>
        <dbReference type="ARBA" id="ARBA00022759"/>
    </source>
</evidence>
<dbReference type="GeneID" id="78446842"/>
<comment type="function">
    <text evidence="12">Toxic component of a type II toxin-antitoxin (TA) system. Processes pre-16S-rRNA at its 3' end (the D-site) to yield the mature 3' end.</text>
</comment>
<dbReference type="GO" id="GO:0005737">
    <property type="term" value="C:cytoplasm"/>
    <property type="evidence" value="ECO:0007669"/>
    <property type="project" value="UniProtKB-ARBA"/>
</dbReference>
<dbReference type="STRING" id="69014.TK0337"/>
<dbReference type="InterPro" id="IPR033411">
    <property type="entry name" value="Ribonuclease_PIN"/>
</dbReference>
<dbReference type="InterPro" id="IPR039907">
    <property type="entry name" value="NOB1"/>
</dbReference>
<dbReference type="PhylomeDB" id="Q5JG27"/>
<dbReference type="CDD" id="cd09876">
    <property type="entry name" value="PIN_Nob1-like"/>
    <property type="match status" value="1"/>
</dbReference>
<dbReference type="GO" id="GO:0016787">
    <property type="term" value="F:hydrolase activity"/>
    <property type="evidence" value="ECO:0007669"/>
    <property type="project" value="UniProtKB-KW"/>
</dbReference>
<dbReference type="OrthoDB" id="27944at2157"/>
<evidence type="ECO:0000256" key="8">
    <source>
        <dbReference type="ARBA" id="ARBA00022723"/>
    </source>
</evidence>
<dbReference type="eggNOG" id="arCOG00721">
    <property type="taxonomic scope" value="Archaea"/>
</dbReference>
<keyword evidence="7" id="KW-0540">Nuclease</keyword>
<dbReference type="SMART" id="SM00670">
    <property type="entry name" value="PINc"/>
    <property type="match status" value="1"/>
</dbReference>